<dbReference type="InterPro" id="IPR015375">
    <property type="entry name" value="NADH_PPase-like_N"/>
</dbReference>
<comment type="caution">
    <text evidence="11">The sequence shown here is derived from an EMBL/GenBank/DDBJ whole genome shotgun (WGS) entry which is preliminary data.</text>
</comment>
<keyword evidence="7" id="KW-0460">Magnesium</keyword>
<comment type="catalytic activity">
    <reaction evidence="9">
        <text>a 5'-end NAD(+)-phospho-ribonucleoside in mRNA + H2O = a 5'-end phospho-adenosine-phospho-ribonucleoside in mRNA + beta-nicotinamide D-ribonucleotide + 2 H(+)</text>
        <dbReference type="Rhea" id="RHEA:60876"/>
        <dbReference type="Rhea" id="RHEA-COMP:15698"/>
        <dbReference type="Rhea" id="RHEA-COMP:15719"/>
        <dbReference type="ChEBI" id="CHEBI:14649"/>
        <dbReference type="ChEBI" id="CHEBI:15377"/>
        <dbReference type="ChEBI" id="CHEBI:15378"/>
        <dbReference type="ChEBI" id="CHEBI:144029"/>
        <dbReference type="ChEBI" id="CHEBI:144051"/>
    </reaction>
    <physiologicalReaction direction="left-to-right" evidence="9">
        <dbReference type="Rhea" id="RHEA:60877"/>
    </physiologicalReaction>
</comment>
<evidence type="ECO:0000256" key="5">
    <source>
        <dbReference type="ARBA" id="ARBA00022723"/>
    </source>
</evidence>
<dbReference type="NCBIfam" id="NF001299">
    <property type="entry name" value="PRK00241.1"/>
    <property type="match status" value="1"/>
</dbReference>
<organism evidence="11 12">
    <name type="scientific">Subtercola boreus</name>
    <dbReference type="NCBI Taxonomy" id="120213"/>
    <lineage>
        <taxon>Bacteria</taxon>
        <taxon>Bacillati</taxon>
        <taxon>Actinomycetota</taxon>
        <taxon>Actinomycetes</taxon>
        <taxon>Micrococcales</taxon>
        <taxon>Microbacteriaceae</taxon>
        <taxon>Subtercola</taxon>
    </lineage>
</organism>
<comment type="cofactor">
    <cofactor evidence="1">
        <name>Mg(2+)</name>
        <dbReference type="ChEBI" id="CHEBI:18420"/>
    </cofactor>
</comment>
<dbReference type="Proteomes" id="UP000256709">
    <property type="component" value="Unassembled WGS sequence"/>
</dbReference>
<evidence type="ECO:0000256" key="8">
    <source>
        <dbReference type="ARBA" id="ARBA00023027"/>
    </source>
</evidence>
<dbReference type="CDD" id="cd03429">
    <property type="entry name" value="NUDIX_NADH_pyrophosphatase_Nudt13"/>
    <property type="match status" value="1"/>
</dbReference>
<evidence type="ECO:0000256" key="1">
    <source>
        <dbReference type="ARBA" id="ARBA00001946"/>
    </source>
</evidence>
<feature type="domain" description="Nudix hydrolase" evidence="10">
    <location>
        <begin position="197"/>
        <end position="329"/>
    </location>
</feature>
<evidence type="ECO:0000259" key="10">
    <source>
        <dbReference type="PROSITE" id="PS51462"/>
    </source>
</evidence>
<comment type="similarity">
    <text evidence="3">Belongs to the Nudix hydrolase family. NudC subfamily.</text>
</comment>
<dbReference type="Pfam" id="PF09297">
    <property type="entry name" value="Zn_ribbon_NUD"/>
    <property type="match status" value="1"/>
</dbReference>
<dbReference type="InterPro" id="IPR000086">
    <property type="entry name" value="NUDIX_hydrolase_dom"/>
</dbReference>
<dbReference type="GO" id="GO:0019677">
    <property type="term" value="P:NAD+ catabolic process"/>
    <property type="evidence" value="ECO:0007669"/>
    <property type="project" value="TreeGrafter"/>
</dbReference>
<dbReference type="Pfam" id="PF00293">
    <property type="entry name" value="NUDIX"/>
    <property type="match status" value="1"/>
</dbReference>
<evidence type="ECO:0000256" key="9">
    <source>
        <dbReference type="ARBA" id="ARBA00023679"/>
    </source>
</evidence>
<dbReference type="OrthoDB" id="9791656at2"/>
<protein>
    <recommendedName>
        <fullName evidence="4">NAD(+) diphosphatase</fullName>
        <ecNumber evidence="4">3.6.1.22</ecNumber>
    </recommendedName>
</protein>
<keyword evidence="5" id="KW-0479">Metal-binding</keyword>
<dbReference type="InterPro" id="IPR015797">
    <property type="entry name" value="NUDIX_hydrolase-like_dom_sf"/>
</dbReference>
<name>A0A3E0VP49_9MICO</name>
<evidence type="ECO:0000256" key="4">
    <source>
        <dbReference type="ARBA" id="ARBA00012381"/>
    </source>
</evidence>
<gene>
    <name evidence="11" type="ORF">B7R21_12065</name>
</gene>
<dbReference type="Gene3D" id="3.90.79.20">
    <property type="match status" value="1"/>
</dbReference>
<evidence type="ECO:0000313" key="11">
    <source>
        <dbReference type="EMBL" id="RFA11445.1"/>
    </source>
</evidence>
<sequence length="341" mass="37242">MIGQPVHKTLLPSLPLSRFEIDRDHLFRDTPDVFEVLWADESTRVLPIWRQQALLRAGDSEAGAADWAGTPIREAGGSGHPTLALLSPADAPASDLLVYLGRSLADGRTEPVGTRIVAANLTDEAAALLEPDESRWVNLRTVAAELDDLDAGAFTEALGIINWHRSHTHCPRCGAETVPEKGGWVRRCPVQDIEIFPRTDPAVIVGIVDAQDRILLGSNALWENNRYSLLAGFVEPGESLEAASIREVLEESGVRILEPQYLGSQPWPFPASLMCGFLAHVDPDTAADPLLPDGEEILDVRWFSREDLEAPDATVLLPGSSSIARAIIEHWYGGPLPRPTW</sequence>
<evidence type="ECO:0000256" key="6">
    <source>
        <dbReference type="ARBA" id="ARBA00022801"/>
    </source>
</evidence>
<evidence type="ECO:0000256" key="3">
    <source>
        <dbReference type="ARBA" id="ARBA00009595"/>
    </source>
</evidence>
<dbReference type="InterPro" id="IPR050241">
    <property type="entry name" value="NAD-cap_RNA_hydrolase_NudC"/>
</dbReference>
<comment type="cofactor">
    <cofactor evidence="2">
        <name>Zn(2+)</name>
        <dbReference type="ChEBI" id="CHEBI:29105"/>
    </cofactor>
</comment>
<evidence type="ECO:0000256" key="7">
    <source>
        <dbReference type="ARBA" id="ARBA00022842"/>
    </source>
</evidence>
<keyword evidence="6" id="KW-0378">Hydrolase</keyword>
<dbReference type="GO" id="GO:0006742">
    <property type="term" value="P:NADP+ catabolic process"/>
    <property type="evidence" value="ECO:0007669"/>
    <property type="project" value="TreeGrafter"/>
</dbReference>
<reference evidence="11 12" key="1">
    <citation type="submission" date="2017-04" db="EMBL/GenBank/DDBJ databases">
        <title>Comparative genome analysis of Subtercola boreus.</title>
        <authorList>
            <person name="Cho Y.-J."/>
            <person name="Cho A."/>
            <person name="Kim O.-S."/>
            <person name="Lee J.-I."/>
        </authorList>
    </citation>
    <scope>NUCLEOTIDE SEQUENCE [LARGE SCALE GENOMIC DNA]</scope>
    <source>
        <strain evidence="11 12">P27444</strain>
    </source>
</reference>
<accession>A0A3E0VP49</accession>
<dbReference type="Pfam" id="PF09296">
    <property type="entry name" value="NUDIX-like"/>
    <property type="match status" value="1"/>
</dbReference>
<dbReference type="PANTHER" id="PTHR42904">
    <property type="entry name" value="NUDIX HYDROLASE, NUDC SUBFAMILY"/>
    <property type="match status" value="1"/>
</dbReference>
<dbReference type="InterPro" id="IPR015376">
    <property type="entry name" value="Znr_NADH_PPase"/>
</dbReference>
<dbReference type="GO" id="GO:0046872">
    <property type="term" value="F:metal ion binding"/>
    <property type="evidence" value="ECO:0007669"/>
    <property type="project" value="UniProtKB-KW"/>
</dbReference>
<keyword evidence="8" id="KW-0520">NAD</keyword>
<dbReference type="InterPro" id="IPR049734">
    <property type="entry name" value="NudC-like_C"/>
</dbReference>
<dbReference type="GO" id="GO:0035529">
    <property type="term" value="F:NADH pyrophosphatase activity"/>
    <property type="evidence" value="ECO:0007669"/>
    <property type="project" value="TreeGrafter"/>
</dbReference>
<dbReference type="Gene3D" id="3.90.79.10">
    <property type="entry name" value="Nucleoside Triphosphate Pyrophosphohydrolase"/>
    <property type="match status" value="1"/>
</dbReference>
<evidence type="ECO:0000256" key="2">
    <source>
        <dbReference type="ARBA" id="ARBA00001947"/>
    </source>
</evidence>
<evidence type="ECO:0000313" key="12">
    <source>
        <dbReference type="Proteomes" id="UP000256709"/>
    </source>
</evidence>
<dbReference type="EC" id="3.6.1.22" evidence="4"/>
<dbReference type="EMBL" id="NBXA01000023">
    <property type="protein sequence ID" value="RFA11445.1"/>
    <property type="molecule type" value="Genomic_DNA"/>
</dbReference>
<proteinExistence type="inferred from homology"/>
<dbReference type="GO" id="GO:0005829">
    <property type="term" value="C:cytosol"/>
    <property type="evidence" value="ECO:0007669"/>
    <property type="project" value="TreeGrafter"/>
</dbReference>
<dbReference type="SUPFAM" id="SSF55811">
    <property type="entry name" value="Nudix"/>
    <property type="match status" value="1"/>
</dbReference>
<dbReference type="PANTHER" id="PTHR42904:SF6">
    <property type="entry name" value="NAD-CAPPED RNA HYDROLASE NUDT12"/>
    <property type="match status" value="1"/>
</dbReference>
<dbReference type="PROSITE" id="PS51462">
    <property type="entry name" value="NUDIX"/>
    <property type="match status" value="1"/>
</dbReference>
<dbReference type="AlphaFoldDB" id="A0A3E0VP49"/>